<feature type="region of interest" description="Disordered" evidence="1">
    <location>
        <begin position="286"/>
        <end position="351"/>
    </location>
</feature>
<feature type="region of interest" description="Disordered" evidence="1">
    <location>
        <begin position="238"/>
        <end position="264"/>
    </location>
</feature>
<feature type="compositionally biased region" description="Polar residues" evidence="1">
    <location>
        <begin position="1199"/>
        <end position="1222"/>
    </location>
</feature>
<sequence>MRQKKKGDDSKMEQDKPEACVKCSKMQNGGHGSFEEADAHSKQTTLSTLKSVLKRSSSHKKEKIGGKAQAKEAQQATGPVKKHKNRVQFDETRNKYFEADYVILIHEEDYDLDDYYDEGSPYDDEDDDVYDDGLVGQKICCSNPNCNNVVGLGRYPAGNYGYSDGGYVDFKYSRGPDRDRFDFSSHYYDVNYEEINQNSKKSSKSATNRCENDKCQNCRNYFDFETVFGGHADSGSGDFGDQVTLSPPEGYKDGGGGPQCCPHHGLQFQQLVGASGDESAADRLGYHREEREEEAEEEEEEEEDEAGEEEKKVARTNEEDPGDDAEPLESESLETEAVEGDNDMQEEKRDTLKQRYIVETITMTTVTERRIVRETARDDVLDGAKKSGILKGGKFWKNSTEKVLGKTVNYNEVIDYKDNRNERKTEETGEGENDNGNAPTEEEDTSERPSELEVADTDGKTEELDQEAASPESTELTLTFKLGQHVLVANSLKPNSAVRQLFPSPRFLSPPPIPDDGEEGGEGDKPAPPKQFLVTAESLRLFEEAKNSKMLNNMNSNESGFVAIMPPISKGDDEDGRNRIRRTIERNTLRRSLIRYPCDLRSKRMAEKRKKENSLEERIKQLTCGVDDEPVEEEKKEEETQRSSPQGEESKERDANVNDLLHVDVKALRHGESTSPSSNSSSSSGGSAYKKLTDIFIRKNAPLVEDVNCNIKSETYCVNGPDLGNESILLVPMNQKNNAKNALTRMPSVETRKQFLSTLAPLAACVANVEGKDRYRTIDGRDRFPSPGERASAGDESPEYTLDDIEEGLKEQKKIGIQPDVIAGTPQNETAVDELALFVQQDAGRLVKLKKRYSVTDDKSDEDDDYGFNKRPTVKGIKPRTSSEAREAGHKSWPYYSQESSEGKPAAQHPGTPQEHRSYTEVANANYLEYKTRPFFGQTQQNPYPGFQPVRIGTYAEIQNYQLRHPSHSPPPVRHAMMTPQPSPNPSEDGRGRAFDNPSFENRNELGIPEVTPRHPDGVARNPESIYYRRTVPNVHNPCLQMKFSPINYHQGAVPTASIRFSASCAPHPIVDESNVIIEPHYSTLPHPSGSVGVIRLGQGQQMIRVPYPTGSPVQLHLMASRVGRCDSPQRPGSPQGLAKGPIQPYNQYLIAKGTQTAQIKTYQIPAKSIPDGAPSETVDFEAQGKAIAEELQTRQKLSRSLSQEAASYQQVRFPPRSSSPVNGKAHSERGVPEGAASSSVQVQDGQPSATDASQTSGNTIYYSMNV</sequence>
<feature type="region of interest" description="Disordered" evidence="1">
    <location>
        <begin position="605"/>
        <end position="658"/>
    </location>
</feature>
<feature type="region of interest" description="Disordered" evidence="1">
    <location>
        <begin position="964"/>
        <end position="1021"/>
    </location>
</feature>
<feature type="compositionally biased region" description="Basic residues" evidence="1">
    <location>
        <begin position="52"/>
        <end position="62"/>
    </location>
</feature>
<accession>A0AAW2I474</accession>
<protein>
    <submittedName>
        <fullName evidence="2">Uncharacterized protein</fullName>
    </submittedName>
</protein>
<feature type="region of interest" description="Disordered" evidence="1">
    <location>
        <begin position="1199"/>
        <end position="1267"/>
    </location>
</feature>
<feature type="compositionally biased region" description="Basic and acidic residues" evidence="1">
    <location>
        <begin position="309"/>
        <end position="318"/>
    </location>
</feature>
<feature type="compositionally biased region" description="Polar residues" evidence="1">
    <location>
        <begin position="1237"/>
        <end position="1267"/>
    </location>
</feature>
<organism evidence="2">
    <name type="scientific">Menopon gallinae</name>
    <name type="common">poultry shaft louse</name>
    <dbReference type="NCBI Taxonomy" id="328185"/>
    <lineage>
        <taxon>Eukaryota</taxon>
        <taxon>Metazoa</taxon>
        <taxon>Ecdysozoa</taxon>
        <taxon>Arthropoda</taxon>
        <taxon>Hexapoda</taxon>
        <taxon>Insecta</taxon>
        <taxon>Pterygota</taxon>
        <taxon>Neoptera</taxon>
        <taxon>Paraneoptera</taxon>
        <taxon>Psocodea</taxon>
        <taxon>Troctomorpha</taxon>
        <taxon>Phthiraptera</taxon>
        <taxon>Amblycera</taxon>
        <taxon>Menoponidae</taxon>
        <taxon>Menopon</taxon>
    </lineage>
</organism>
<feature type="compositionally biased region" description="Basic and acidic residues" evidence="1">
    <location>
        <begin position="605"/>
        <end position="620"/>
    </location>
</feature>
<feature type="compositionally biased region" description="Acidic residues" evidence="1">
    <location>
        <begin position="319"/>
        <end position="344"/>
    </location>
</feature>
<feature type="compositionally biased region" description="Basic and acidic residues" evidence="1">
    <location>
        <begin position="446"/>
        <end position="463"/>
    </location>
</feature>
<gene>
    <name evidence="2" type="ORF">PYX00_004454</name>
</gene>
<feature type="compositionally biased region" description="Low complexity" evidence="1">
    <location>
        <begin position="66"/>
        <end position="76"/>
    </location>
</feature>
<evidence type="ECO:0000313" key="2">
    <source>
        <dbReference type="EMBL" id="KAL0277024.1"/>
    </source>
</evidence>
<evidence type="ECO:0000256" key="1">
    <source>
        <dbReference type="SAM" id="MobiDB-lite"/>
    </source>
</evidence>
<feature type="compositionally biased region" description="Basic and acidic residues" evidence="1">
    <location>
        <begin position="648"/>
        <end position="658"/>
    </location>
</feature>
<feature type="region of interest" description="Disordered" evidence="1">
    <location>
        <begin position="502"/>
        <end position="529"/>
    </location>
</feature>
<feature type="region of interest" description="Disordered" evidence="1">
    <location>
        <begin position="1"/>
        <end position="85"/>
    </location>
</feature>
<feature type="region of interest" description="Disordered" evidence="1">
    <location>
        <begin position="856"/>
        <end position="917"/>
    </location>
</feature>
<name>A0AAW2I474_9NEOP</name>
<proteinExistence type="predicted"/>
<dbReference type="EMBL" id="JARGDH010000002">
    <property type="protein sequence ID" value="KAL0277024.1"/>
    <property type="molecule type" value="Genomic_DNA"/>
</dbReference>
<feature type="compositionally biased region" description="Basic and acidic residues" evidence="1">
    <location>
        <begin position="881"/>
        <end position="890"/>
    </location>
</feature>
<comment type="caution">
    <text evidence="2">The sequence shown here is derived from an EMBL/GenBank/DDBJ whole genome shotgun (WGS) entry which is preliminary data.</text>
</comment>
<feature type="region of interest" description="Disordered" evidence="1">
    <location>
        <begin position="778"/>
        <end position="799"/>
    </location>
</feature>
<dbReference type="AlphaFoldDB" id="A0AAW2I474"/>
<feature type="compositionally biased region" description="Basic and acidic residues" evidence="1">
    <location>
        <begin position="1"/>
        <end position="19"/>
    </location>
</feature>
<feature type="region of interest" description="Disordered" evidence="1">
    <location>
        <begin position="419"/>
        <end position="473"/>
    </location>
</feature>
<reference evidence="2" key="1">
    <citation type="journal article" date="2024" name="Gigascience">
        <title>Chromosome-level genome of the poultry shaft louse Menopon gallinae provides insight into the host-switching and adaptive evolution of parasitic lice.</title>
        <authorList>
            <person name="Xu Y."/>
            <person name="Ma L."/>
            <person name="Liu S."/>
            <person name="Liang Y."/>
            <person name="Liu Q."/>
            <person name="He Z."/>
            <person name="Tian L."/>
            <person name="Duan Y."/>
            <person name="Cai W."/>
            <person name="Li H."/>
            <person name="Song F."/>
        </authorList>
    </citation>
    <scope>NUCLEOTIDE SEQUENCE</scope>
    <source>
        <strain evidence="2">Cailab_2023a</strain>
    </source>
</reference>
<feature type="compositionally biased region" description="Acidic residues" evidence="1">
    <location>
        <begin position="291"/>
        <end position="308"/>
    </location>
</feature>